<accession>A0AAP0GLF2</accession>
<dbReference type="PANTHER" id="PTHR47955">
    <property type="entry name" value="CYTOCHROME P450 FAMILY 71 PROTEIN"/>
    <property type="match status" value="1"/>
</dbReference>
<dbReference type="SUPFAM" id="SSF48264">
    <property type="entry name" value="Cytochrome P450"/>
    <property type="match status" value="1"/>
</dbReference>
<evidence type="ECO:0000256" key="14">
    <source>
        <dbReference type="RuleBase" id="RU000461"/>
    </source>
</evidence>
<dbReference type="GO" id="GO:0016020">
    <property type="term" value="C:membrane"/>
    <property type="evidence" value="ECO:0007669"/>
    <property type="project" value="UniProtKB-SubCell"/>
</dbReference>
<evidence type="ECO:0000256" key="11">
    <source>
        <dbReference type="ARBA" id="ARBA00023033"/>
    </source>
</evidence>
<keyword evidence="17" id="KW-1185">Reference proteome</keyword>
<evidence type="ECO:0000256" key="6">
    <source>
        <dbReference type="ARBA" id="ARBA00022692"/>
    </source>
</evidence>
<feature type="transmembrane region" description="Helical" evidence="15">
    <location>
        <begin position="7"/>
        <end position="26"/>
    </location>
</feature>
<name>A0AAP0GLF2_9ASTR</name>
<evidence type="ECO:0000256" key="4">
    <source>
        <dbReference type="ARBA" id="ARBA00010617"/>
    </source>
</evidence>
<comment type="cofactor">
    <cofactor evidence="1 13">
        <name>heme</name>
        <dbReference type="ChEBI" id="CHEBI:30413"/>
    </cofactor>
</comment>
<dbReference type="PRINTS" id="PR00385">
    <property type="entry name" value="P450"/>
</dbReference>
<dbReference type="AlphaFoldDB" id="A0AAP0GLF2"/>
<dbReference type="InterPro" id="IPR001128">
    <property type="entry name" value="Cyt_P450"/>
</dbReference>
<dbReference type="PANTHER" id="PTHR47955:SF22">
    <property type="entry name" value="CYTOCHROME P450 83B1-LIKE"/>
    <property type="match status" value="1"/>
</dbReference>
<dbReference type="Gene3D" id="1.10.630.10">
    <property type="entry name" value="Cytochrome P450"/>
    <property type="match status" value="1"/>
</dbReference>
<keyword evidence="11 14" id="KW-0503">Monooxygenase</keyword>
<dbReference type="PRINTS" id="PR00463">
    <property type="entry name" value="EP450I"/>
</dbReference>
<dbReference type="InterPro" id="IPR002401">
    <property type="entry name" value="Cyt_P450_E_grp-I"/>
</dbReference>
<protein>
    <recommendedName>
        <fullName evidence="18">Cytochrome P450</fullName>
    </recommendedName>
</protein>
<dbReference type="GO" id="GO:0020037">
    <property type="term" value="F:heme binding"/>
    <property type="evidence" value="ECO:0007669"/>
    <property type="project" value="InterPro"/>
</dbReference>
<organism evidence="16 17">
    <name type="scientific">Deinandra increscens subsp. villosa</name>
    <dbReference type="NCBI Taxonomy" id="3103831"/>
    <lineage>
        <taxon>Eukaryota</taxon>
        <taxon>Viridiplantae</taxon>
        <taxon>Streptophyta</taxon>
        <taxon>Embryophyta</taxon>
        <taxon>Tracheophyta</taxon>
        <taxon>Spermatophyta</taxon>
        <taxon>Magnoliopsida</taxon>
        <taxon>eudicotyledons</taxon>
        <taxon>Gunneridae</taxon>
        <taxon>Pentapetalae</taxon>
        <taxon>asterids</taxon>
        <taxon>campanulids</taxon>
        <taxon>Asterales</taxon>
        <taxon>Asteraceae</taxon>
        <taxon>Asteroideae</taxon>
        <taxon>Heliantheae alliance</taxon>
        <taxon>Madieae</taxon>
        <taxon>Madiinae</taxon>
        <taxon>Deinandra</taxon>
    </lineage>
</organism>
<comment type="pathway">
    <text evidence="3">Secondary metabolite biosynthesis; terpenoid biosynthesis.</text>
</comment>
<evidence type="ECO:0000256" key="13">
    <source>
        <dbReference type="PIRSR" id="PIRSR602401-1"/>
    </source>
</evidence>
<feature type="binding site" description="axial binding residue" evidence="13">
    <location>
        <position position="453"/>
    </location>
    <ligand>
        <name>heme</name>
        <dbReference type="ChEBI" id="CHEBI:30413"/>
    </ligand>
    <ligandPart>
        <name>Fe</name>
        <dbReference type="ChEBI" id="CHEBI:18248"/>
    </ligandPart>
</feature>
<dbReference type="GO" id="GO:0051762">
    <property type="term" value="P:sesquiterpene biosynthetic process"/>
    <property type="evidence" value="ECO:0007669"/>
    <property type="project" value="UniProtKB-ARBA"/>
</dbReference>
<evidence type="ECO:0000256" key="7">
    <source>
        <dbReference type="ARBA" id="ARBA00022723"/>
    </source>
</evidence>
<evidence type="ECO:0000256" key="8">
    <source>
        <dbReference type="ARBA" id="ARBA00022989"/>
    </source>
</evidence>
<evidence type="ECO:0000256" key="12">
    <source>
        <dbReference type="ARBA" id="ARBA00023136"/>
    </source>
</evidence>
<evidence type="ECO:0000256" key="1">
    <source>
        <dbReference type="ARBA" id="ARBA00001971"/>
    </source>
</evidence>
<evidence type="ECO:0000256" key="5">
    <source>
        <dbReference type="ARBA" id="ARBA00022617"/>
    </source>
</evidence>
<dbReference type="PROSITE" id="PS00086">
    <property type="entry name" value="CYTOCHROME_P450"/>
    <property type="match status" value="1"/>
</dbReference>
<comment type="similarity">
    <text evidence="4 14">Belongs to the cytochrome P450 family.</text>
</comment>
<dbReference type="EMBL" id="JBCNJP010000025">
    <property type="protein sequence ID" value="KAK9054388.1"/>
    <property type="molecule type" value="Genomic_DNA"/>
</dbReference>
<comment type="caution">
    <text evidence="16">The sequence shown here is derived from an EMBL/GenBank/DDBJ whole genome shotgun (WGS) entry which is preliminary data.</text>
</comment>
<dbReference type="GO" id="GO:0016712">
    <property type="term" value="F:oxidoreductase activity, acting on paired donors, with incorporation or reduction of molecular oxygen, reduced flavin or flavoprotein as one donor, and incorporation of one atom of oxygen"/>
    <property type="evidence" value="ECO:0007669"/>
    <property type="project" value="UniProtKB-ARBA"/>
</dbReference>
<keyword evidence="10 13" id="KW-0408">Iron</keyword>
<dbReference type="CDD" id="cd11072">
    <property type="entry name" value="CYP71-like"/>
    <property type="match status" value="1"/>
</dbReference>
<dbReference type="Pfam" id="PF00067">
    <property type="entry name" value="p450"/>
    <property type="match status" value="1"/>
</dbReference>
<dbReference type="Proteomes" id="UP001408789">
    <property type="component" value="Unassembled WGS sequence"/>
</dbReference>
<proteinExistence type="inferred from homology"/>
<evidence type="ECO:0000313" key="16">
    <source>
        <dbReference type="EMBL" id="KAK9054388.1"/>
    </source>
</evidence>
<evidence type="ECO:0000256" key="9">
    <source>
        <dbReference type="ARBA" id="ARBA00023002"/>
    </source>
</evidence>
<dbReference type="GO" id="GO:0005506">
    <property type="term" value="F:iron ion binding"/>
    <property type="evidence" value="ECO:0007669"/>
    <property type="project" value="InterPro"/>
</dbReference>
<evidence type="ECO:0000256" key="15">
    <source>
        <dbReference type="SAM" id="Phobius"/>
    </source>
</evidence>
<dbReference type="InterPro" id="IPR017972">
    <property type="entry name" value="Cyt_P450_CS"/>
</dbReference>
<sequence>MMLISNMLLPYMFLVSLTLLYFLYILPKFIKNKSKSSPPPGPPGLPFIGNLHQIDQSTLHIFLWNLTKRYGPIVSLRFGFNRVVVVSSPSLAKEVMKTQDLLFCDRPLSSTGQRKLTYDGLDIAFSPYGEQWKKMRKIFSHHLFSPKRVQSLSHIREDEVARTMKMIHDLALSSKEVNLSEMIKNVTIDITVRVNFGKRYQEVSGLLDEIQACLVDQHVSDIWPGLPFTRLVDRLLGKTDRLEKCFQELDSFYQQQIDERLNNDQKHKLHQPNEEEGDDDDVINILLQLAKDELFTITHKEIRAMLMDVLIAGTDTSAASVIWAMTSLIKNPKVMKKAQEEVRNVIGKNGKIREGDHLPKLTYLKAVIKETMRLYPPTPLLVPREARQDAILNGFKIKKKTLVFVNAWAIGRDPKSWENPEEFLPERFLGGCDIDFKGSDFELTPFGAGRRICPGMSTGVATVELLLANLLYSFDWGLPDDVRTEDINYDTNAGITMHKKNELSLRAHVHF</sequence>
<keyword evidence="6 15" id="KW-0812">Transmembrane</keyword>
<evidence type="ECO:0000256" key="2">
    <source>
        <dbReference type="ARBA" id="ARBA00004167"/>
    </source>
</evidence>
<gene>
    <name evidence="16" type="ORF">SSX86_025466</name>
</gene>
<evidence type="ECO:0000256" key="3">
    <source>
        <dbReference type="ARBA" id="ARBA00004721"/>
    </source>
</evidence>
<keyword evidence="7 13" id="KW-0479">Metal-binding</keyword>
<evidence type="ECO:0000313" key="17">
    <source>
        <dbReference type="Proteomes" id="UP001408789"/>
    </source>
</evidence>
<dbReference type="FunFam" id="1.10.630.10:FF:000011">
    <property type="entry name" value="Cytochrome P450 83B1"/>
    <property type="match status" value="1"/>
</dbReference>
<keyword evidence="12 15" id="KW-0472">Membrane</keyword>
<keyword evidence="8 15" id="KW-1133">Transmembrane helix</keyword>
<dbReference type="InterPro" id="IPR036396">
    <property type="entry name" value="Cyt_P450_sf"/>
</dbReference>
<reference evidence="16 17" key="1">
    <citation type="submission" date="2024-04" db="EMBL/GenBank/DDBJ databases">
        <title>The reference genome of an endangered Asteraceae, Deinandra increscens subsp. villosa, native to the Central Coast of California.</title>
        <authorList>
            <person name="Guilliams M."/>
            <person name="Hasenstab-Lehman K."/>
            <person name="Meyer R."/>
            <person name="Mcevoy S."/>
        </authorList>
    </citation>
    <scope>NUCLEOTIDE SEQUENCE [LARGE SCALE GENOMIC DNA]</scope>
    <source>
        <tissue evidence="16">Leaf</tissue>
    </source>
</reference>
<keyword evidence="9 14" id="KW-0560">Oxidoreductase</keyword>
<evidence type="ECO:0008006" key="18">
    <source>
        <dbReference type="Google" id="ProtNLM"/>
    </source>
</evidence>
<keyword evidence="5 13" id="KW-0349">Heme</keyword>
<evidence type="ECO:0000256" key="10">
    <source>
        <dbReference type="ARBA" id="ARBA00023004"/>
    </source>
</evidence>
<comment type="subcellular location">
    <subcellularLocation>
        <location evidence="2">Membrane</location>
        <topology evidence="2">Single-pass membrane protein</topology>
    </subcellularLocation>
</comment>